<reference evidence="3" key="1">
    <citation type="journal article" date="2023" name="Int. J. Syst. Evol. Microbiol.">
        <title>Mesoterricola silvestris gen. nov., sp. nov., Mesoterricola sediminis sp. nov., Geothrix oryzae sp. nov., Geothrix edaphica sp. nov., Geothrix rubra sp. nov., and Geothrix limicola sp. nov., six novel members of Acidobacteriota isolated from soils.</title>
        <authorList>
            <person name="Itoh H."/>
            <person name="Sugisawa Y."/>
            <person name="Mise K."/>
            <person name="Xu Z."/>
            <person name="Kuniyasu M."/>
            <person name="Ushijima N."/>
            <person name="Kawano K."/>
            <person name="Kobayashi E."/>
            <person name="Shiratori Y."/>
            <person name="Masuda Y."/>
            <person name="Senoo K."/>
        </authorList>
    </citation>
    <scope>NUCLEOTIDE SEQUENCE [LARGE SCALE GENOMIC DNA]</scope>
    <source>
        <strain evidence="3">W79</strain>
    </source>
</reference>
<dbReference type="KEGG" id="msil:METEAL_41430"/>
<dbReference type="AlphaFoldDB" id="A0AA48GRS5"/>
<keyword evidence="3" id="KW-1185">Reference proteome</keyword>
<keyword evidence="1" id="KW-0732">Signal</keyword>
<evidence type="ECO:0000313" key="2">
    <source>
        <dbReference type="EMBL" id="BDU74969.1"/>
    </source>
</evidence>
<evidence type="ECO:0000256" key="1">
    <source>
        <dbReference type="SAM" id="SignalP"/>
    </source>
</evidence>
<evidence type="ECO:0000313" key="3">
    <source>
        <dbReference type="Proteomes" id="UP001238179"/>
    </source>
</evidence>
<gene>
    <name evidence="2" type="ORF">METEAL_41430</name>
</gene>
<name>A0AA48GRS5_9BACT</name>
<evidence type="ECO:0008006" key="4">
    <source>
        <dbReference type="Google" id="ProtNLM"/>
    </source>
</evidence>
<organism evidence="2 3">
    <name type="scientific">Mesoterricola silvestris</name>
    <dbReference type="NCBI Taxonomy" id="2927979"/>
    <lineage>
        <taxon>Bacteria</taxon>
        <taxon>Pseudomonadati</taxon>
        <taxon>Acidobacteriota</taxon>
        <taxon>Holophagae</taxon>
        <taxon>Holophagales</taxon>
        <taxon>Holophagaceae</taxon>
        <taxon>Mesoterricola</taxon>
    </lineage>
</organism>
<feature type="signal peptide" evidence="1">
    <location>
        <begin position="1"/>
        <end position="21"/>
    </location>
</feature>
<dbReference type="RefSeq" id="WP_316413650.1">
    <property type="nucleotide sequence ID" value="NZ_AP027080.1"/>
</dbReference>
<accession>A0AA48GRS5</accession>
<proteinExistence type="predicted"/>
<dbReference type="PROSITE" id="PS51257">
    <property type="entry name" value="PROKAR_LIPOPROTEIN"/>
    <property type="match status" value="1"/>
</dbReference>
<dbReference type="Proteomes" id="UP001238179">
    <property type="component" value="Chromosome"/>
</dbReference>
<feature type="chain" id="PRO_5041377926" description="Lipoprotein" evidence="1">
    <location>
        <begin position="22"/>
        <end position="324"/>
    </location>
</feature>
<sequence length="324" mass="35084">MNLPRRILGATLGGAAVLALALACGRQRSTAPDWVGSAPAGTVVAMSGQAGWLLEQRSFQTYLAKFPYADQTLDLFLKKARIDPHLESGRINFYVLSFPDGRTPPDFLIQLGGFKDQRAVQMAITEAFPAEGSLPVRKKELPVYVILDVNQFHIRAVADPGGRIWLGDLRSLARLDSGTFPPRHPVLGATEWINARAPFQGFIQTRPMLEGLSGSVPPELARNLPQGIDALAWSVTPGDVGRNGLHRFELSITGSPEGVVQVAPWVQRFVAVASTLQGGQAGQAPEILQERKRIGLRCQLTGEQINQALARLSQPGLSGLVHRP</sequence>
<protein>
    <recommendedName>
        <fullName evidence="4">Lipoprotein</fullName>
    </recommendedName>
</protein>
<dbReference type="EMBL" id="AP027080">
    <property type="protein sequence ID" value="BDU74969.1"/>
    <property type="molecule type" value="Genomic_DNA"/>
</dbReference>